<name>A0A4Q7Z5J3_9GAMM</name>
<feature type="region of interest" description="Disordered" evidence="1">
    <location>
        <begin position="403"/>
        <end position="426"/>
    </location>
</feature>
<proteinExistence type="predicted"/>
<feature type="region of interest" description="Disordered" evidence="1">
    <location>
        <begin position="12"/>
        <end position="62"/>
    </location>
</feature>
<dbReference type="AlphaFoldDB" id="A0A4Q7Z5J3"/>
<organism evidence="2 3">
    <name type="scientific">Fluviicoccus keumensis</name>
    <dbReference type="NCBI Taxonomy" id="1435465"/>
    <lineage>
        <taxon>Bacteria</taxon>
        <taxon>Pseudomonadati</taxon>
        <taxon>Pseudomonadota</taxon>
        <taxon>Gammaproteobacteria</taxon>
        <taxon>Moraxellales</taxon>
        <taxon>Moraxellaceae</taxon>
        <taxon>Fluviicoccus</taxon>
    </lineage>
</organism>
<dbReference type="Pfam" id="PF03993">
    <property type="entry name" value="DUF349"/>
    <property type="match status" value="3"/>
</dbReference>
<dbReference type="Proteomes" id="UP000292423">
    <property type="component" value="Unassembled WGS sequence"/>
</dbReference>
<evidence type="ECO:0000313" key="2">
    <source>
        <dbReference type="EMBL" id="RZU45294.1"/>
    </source>
</evidence>
<gene>
    <name evidence="2" type="ORF">EV700_2113</name>
</gene>
<dbReference type="InterPro" id="IPR007139">
    <property type="entry name" value="DUF349"/>
</dbReference>
<accession>A0A4Q7Z5J3</accession>
<feature type="compositionally biased region" description="Basic and acidic residues" evidence="1">
    <location>
        <begin position="37"/>
        <end position="51"/>
    </location>
</feature>
<comment type="caution">
    <text evidence="2">The sequence shown here is derived from an EMBL/GenBank/DDBJ whole genome shotgun (WGS) entry which is preliminary data.</text>
</comment>
<sequence>MGIADIFKRWLGLSDAKPQPTPVKPSGRTPPPPKSAPRPDLKELAKTKEAQQRQNALQSTANVGQLIQKHRMSGAAARKTIEQRLGELLVVDNGNPDFFKLQDIDRLQAFALFGATPEIREKALSHIDDQNVLASIVSEHPSSRIRQLAAAQITDETLLGFAADAIRHKDKGLYKQIRHRLDSVHAESKAREQQTRHLEKLCHDAEAQSRMAVSPLYAAKLISLEKQWKEAASKADSGITPELQTRFETALQSARFALAEATRASEAEVNARQEQHDIVDALQARLDVLAESETWISHAEFHGVFAQLEGRWAGTLPVAAPESGLRHRYEALTKDARQLDKLLDQADAVQGEIAVLVAALASQPDDQGNLSRLADLLKPLSLNRQSRVPRLLKTAAALVEQAQLHAPRKKAPARAEKAQKAPRDPSPELQALLERLAAQVQDGHVQEAEKVLKEARQLAKNEKIKSALLQELGDEVYKLKDWAKFAIMPKKEELVQKMTALVDAPSGDLSAHQEAIKQLQAEWNALGKMNTEAERALWKQFQDIGQKAWEPVKQHLDEQKAREDANAVARTALCDELQQYLDNMPPEVNWQRHVAILRTAREEWQRHHPVSAKAHKPLQARFSSIINALEDKLQAEYQQQEARKLALVQQASALLDQEDIRTACETAKQLQQAWKETGSCGHARDQKLWEEFRQHCDSLFARREEAKTQHKVEEQDMVDQASRLLDQIEEVMGSDDGSEVAAALVDAFESLSLNVPREQQQQLRARLSSIRQHLDVQQKSAQKAGFRTDIQLLGKLMEFCQAAEEAVFAGEPAEQQQGWDAESLPTSFAEELEKRWAHLPRTQDLEPGQQLTLFNQHCLLLEILLDLPSPAEEQDLRVSRQMALFKLQRYPKTAEEKQKLVRKTLRAAIVCPCLPATEKVYAMERFDRILASEAFLSLF</sequence>
<dbReference type="EMBL" id="SHKX01000012">
    <property type="protein sequence ID" value="RZU45294.1"/>
    <property type="molecule type" value="Genomic_DNA"/>
</dbReference>
<feature type="compositionally biased region" description="Polar residues" evidence="1">
    <location>
        <begin position="52"/>
        <end position="62"/>
    </location>
</feature>
<evidence type="ECO:0000256" key="1">
    <source>
        <dbReference type="SAM" id="MobiDB-lite"/>
    </source>
</evidence>
<protein>
    <submittedName>
        <fullName evidence="2">Uncharacterized protein DUF349</fullName>
    </submittedName>
</protein>
<feature type="compositionally biased region" description="Pro residues" evidence="1">
    <location>
        <begin position="19"/>
        <end position="36"/>
    </location>
</feature>
<feature type="compositionally biased region" description="Basic and acidic residues" evidence="1">
    <location>
        <begin position="413"/>
        <end position="426"/>
    </location>
</feature>
<reference evidence="2 3" key="1">
    <citation type="submission" date="2019-02" db="EMBL/GenBank/DDBJ databases">
        <title>Genomic Encyclopedia of Type Strains, Phase IV (KMG-IV): sequencing the most valuable type-strain genomes for metagenomic binning, comparative biology and taxonomic classification.</title>
        <authorList>
            <person name="Goeker M."/>
        </authorList>
    </citation>
    <scope>NUCLEOTIDE SEQUENCE [LARGE SCALE GENOMIC DNA]</scope>
    <source>
        <strain evidence="2 3">DSM 105135</strain>
    </source>
</reference>
<dbReference type="OrthoDB" id="5523335at2"/>
<dbReference type="RefSeq" id="WP_130413481.1">
    <property type="nucleotide sequence ID" value="NZ_SHKX01000012.1"/>
</dbReference>
<evidence type="ECO:0000313" key="3">
    <source>
        <dbReference type="Proteomes" id="UP000292423"/>
    </source>
</evidence>
<keyword evidence="3" id="KW-1185">Reference proteome</keyword>